<dbReference type="InterPro" id="IPR013148">
    <property type="entry name" value="Glyco_hydro_32_N"/>
</dbReference>
<dbReference type="Pfam" id="PF00251">
    <property type="entry name" value="Glyco_hydro_32N"/>
    <property type="match status" value="1"/>
</dbReference>
<evidence type="ECO:0000256" key="3">
    <source>
        <dbReference type="ARBA" id="ARBA00022801"/>
    </source>
</evidence>
<comment type="caution">
    <text evidence="8">The sequence shown here is derived from an EMBL/GenBank/DDBJ whole genome shotgun (WGS) entry which is preliminary data.</text>
</comment>
<evidence type="ECO:0000256" key="2">
    <source>
        <dbReference type="ARBA" id="ARBA00012758"/>
    </source>
</evidence>
<dbReference type="GO" id="GO:0006353">
    <property type="term" value="P:DNA-templated transcription termination"/>
    <property type="evidence" value="ECO:0007669"/>
    <property type="project" value="InterPro"/>
</dbReference>
<evidence type="ECO:0000259" key="7">
    <source>
        <dbReference type="Pfam" id="PF07498"/>
    </source>
</evidence>
<sequence length="518" mass="55038">MDDTARPRPRRHFTPSAGWLNDPHGVVHADGRYHVFFQHNPAATRWRPEIHWGHATSADLIRWTEQPVALAPVAAETGCWSGSVVLPAGAAPALFYTRVPAGGDPALAQVVRARGAADLRTWRRDPVAPVIAGPPPAVAEMRDPSVWRAADGWRMVLGARLSDGAAAVVQYRSADLRTWRHDGIVARQDGGAPPGSLWECPQLFPLDGTWVLLVSVLHDGAGQGVAYALGDYDGRRFTARTWGRFSHGAPMYATTAFRDAAGRRCVLSWLREHGDAAPPGSPWAGALSLPWVLSVAGDRLLAAPHPHLGRCGTVVRAPGRVTAGGLTFVVGPDAVTLTGGGRPLLRLPGGPSARLIRDADLLGWSSRGSPGSAPPGLTPGTPGKVHLMATRDMPGTLKRSPKKAQDTYVAAHDSAVKEYGEGERAHRTALAAVKHAFEKVGDHWEPKAKKGPSDAKAAGGRDTKKKTAGGVDANASKEHLRSVAKKLSIGGRSSMKKAELVEAIQKANAKSTRKARAR</sequence>
<protein>
    <recommendedName>
        <fullName evidence="2">beta-fructofuranosidase</fullName>
        <ecNumber evidence="2">3.2.1.26</ecNumber>
    </recommendedName>
</protein>
<feature type="region of interest" description="Disordered" evidence="5">
    <location>
        <begin position="441"/>
        <end position="497"/>
    </location>
</feature>
<dbReference type="PANTHER" id="PTHR43101">
    <property type="entry name" value="BETA-FRUCTOSIDASE"/>
    <property type="match status" value="1"/>
</dbReference>
<dbReference type="SUPFAM" id="SSF140376">
    <property type="entry name" value="ChaB-like"/>
    <property type="match status" value="1"/>
</dbReference>
<evidence type="ECO:0000256" key="1">
    <source>
        <dbReference type="ARBA" id="ARBA00009902"/>
    </source>
</evidence>
<evidence type="ECO:0000313" key="9">
    <source>
        <dbReference type="Proteomes" id="UP000647172"/>
    </source>
</evidence>
<dbReference type="InterPro" id="IPR023296">
    <property type="entry name" value="Glyco_hydro_beta-prop_sf"/>
</dbReference>
<evidence type="ECO:0000256" key="5">
    <source>
        <dbReference type="SAM" id="MobiDB-lite"/>
    </source>
</evidence>
<name>A0A919JF28_9ACTN</name>
<keyword evidence="3" id="KW-0378">Hydrolase</keyword>
<dbReference type="InterPro" id="IPR037205">
    <property type="entry name" value="ChaB_sf"/>
</dbReference>
<evidence type="ECO:0000259" key="6">
    <source>
        <dbReference type="Pfam" id="PF00251"/>
    </source>
</evidence>
<dbReference type="Pfam" id="PF07498">
    <property type="entry name" value="Rho_N"/>
    <property type="match status" value="1"/>
</dbReference>
<reference evidence="8" key="1">
    <citation type="submission" date="2021-01" db="EMBL/GenBank/DDBJ databases">
        <title>Whole genome shotgun sequence of Actinoplanes nipponensis NBRC 14063.</title>
        <authorList>
            <person name="Komaki H."/>
            <person name="Tamura T."/>
        </authorList>
    </citation>
    <scope>NUCLEOTIDE SEQUENCE</scope>
    <source>
        <strain evidence="8">NBRC 14063</strain>
    </source>
</reference>
<dbReference type="Gene3D" id="2.115.10.20">
    <property type="entry name" value="Glycosyl hydrolase domain, family 43"/>
    <property type="match status" value="1"/>
</dbReference>
<dbReference type="Proteomes" id="UP000647172">
    <property type="component" value="Unassembled WGS sequence"/>
</dbReference>
<proteinExistence type="inferred from homology"/>
<dbReference type="SUPFAM" id="SSF75005">
    <property type="entry name" value="Arabinanase/levansucrase/invertase"/>
    <property type="match status" value="1"/>
</dbReference>
<organism evidence="8 9">
    <name type="scientific">Actinoplanes nipponensis</name>
    <dbReference type="NCBI Taxonomy" id="135950"/>
    <lineage>
        <taxon>Bacteria</taxon>
        <taxon>Bacillati</taxon>
        <taxon>Actinomycetota</taxon>
        <taxon>Actinomycetes</taxon>
        <taxon>Micromonosporales</taxon>
        <taxon>Micromonosporaceae</taxon>
        <taxon>Actinoplanes</taxon>
    </lineage>
</organism>
<dbReference type="AlphaFoldDB" id="A0A919JF28"/>
<dbReference type="InterPro" id="IPR009317">
    <property type="entry name" value="ChaB"/>
</dbReference>
<dbReference type="InterPro" id="IPR001362">
    <property type="entry name" value="Glyco_hydro_32"/>
</dbReference>
<dbReference type="EMBL" id="BOMQ01000026">
    <property type="protein sequence ID" value="GIE48593.1"/>
    <property type="molecule type" value="Genomic_DNA"/>
</dbReference>
<dbReference type="Pfam" id="PF06150">
    <property type="entry name" value="ChaB"/>
    <property type="match status" value="1"/>
</dbReference>
<dbReference type="PANTHER" id="PTHR43101:SF1">
    <property type="entry name" value="BETA-FRUCTOSIDASE"/>
    <property type="match status" value="1"/>
</dbReference>
<evidence type="ECO:0000313" key="8">
    <source>
        <dbReference type="EMBL" id="GIE48593.1"/>
    </source>
</evidence>
<keyword evidence="9" id="KW-1185">Reference proteome</keyword>
<feature type="domain" description="Glycosyl hydrolase family 32 N-terminal" evidence="6">
    <location>
        <begin position="12"/>
        <end position="304"/>
    </location>
</feature>
<gene>
    <name evidence="8" type="ORF">Ani05nite_21270</name>
</gene>
<keyword evidence="4" id="KW-0326">Glycosidase</keyword>
<evidence type="ECO:0000256" key="4">
    <source>
        <dbReference type="ARBA" id="ARBA00023295"/>
    </source>
</evidence>
<feature type="domain" description="Rho termination factor-like N-terminal" evidence="7">
    <location>
        <begin position="480"/>
        <end position="511"/>
    </location>
</feature>
<dbReference type="GO" id="GO:0005975">
    <property type="term" value="P:carbohydrate metabolic process"/>
    <property type="evidence" value="ECO:0007669"/>
    <property type="project" value="InterPro"/>
</dbReference>
<dbReference type="InterPro" id="IPR051214">
    <property type="entry name" value="GH32_Enzymes"/>
</dbReference>
<dbReference type="CDD" id="cd08996">
    <property type="entry name" value="GH32_FFase"/>
    <property type="match status" value="1"/>
</dbReference>
<accession>A0A919JF28</accession>
<dbReference type="InterPro" id="IPR011112">
    <property type="entry name" value="Rho-like_N"/>
</dbReference>
<dbReference type="EC" id="3.2.1.26" evidence="2"/>
<dbReference type="SMART" id="SM00640">
    <property type="entry name" value="Glyco_32"/>
    <property type="match status" value="1"/>
</dbReference>
<dbReference type="Gene3D" id="1.10.1740.70">
    <property type="entry name" value="ChaB"/>
    <property type="match status" value="1"/>
</dbReference>
<feature type="compositionally biased region" description="Basic and acidic residues" evidence="5">
    <location>
        <begin position="441"/>
        <end position="453"/>
    </location>
</feature>
<dbReference type="GO" id="GO:0004564">
    <property type="term" value="F:beta-fructofuranosidase activity"/>
    <property type="evidence" value="ECO:0007669"/>
    <property type="project" value="UniProtKB-EC"/>
</dbReference>
<comment type="similarity">
    <text evidence="1">Belongs to the glycosyl hydrolase 32 family.</text>
</comment>